<dbReference type="GO" id="GO:0030992">
    <property type="term" value="C:intraciliary transport particle B"/>
    <property type="evidence" value="ECO:0007669"/>
    <property type="project" value="TreeGrafter"/>
</dbReference>
<evidence type="ECO:0000256" key="10">
    <source>
        <dbReference type="SAM" id="MobiDB-lite"/>
    </source>
</evidence>
<evidence type="ECO:0000256" key="2">
    <source>
        <dbReference type="ARBA" id="ARBA00004430"/>
    </source>
</evidence>
<dbReference type="GO" id="GO:0060271">
    <property type="term" value="P:cilium assembly"/>
    <property type="evidence" value="ECO:0007669"/>
    <property type="project" value="TreeGrafter"/>
</dbReference>
<dbReference type="PANTHER" id="PTHR31363:SF0">
    <property type="entry name" value="TRAF3-INTERACTING PROTEIN 1"/>
    <property type="match status" value="1"/>
</dbReference>
<comment type="similarity">
    <text evidence="8">Belongs to the TRAF3IP1 family.</text>
</comment>
<comment type="subcellular location">
    <subcellularLocation>
        <location evidence="2">Cytoplasm</location>
        <location evidence="2">Cytoskeleton</location>
        <location evidence="2">Cilium axoneme</location>
    </subcellularLocation>
    <subcellularLocation>
        <location evidence="1">Cytoplasm</location>
        <location evidence="1">Cytoskeleton</location>
        <location evidence="1">Cilium basal body</location>
    </subcellularLocation>
</comment>
<organism evidence="12">
    <name type="scientific">Rhipicephalus zambeziensis</name>
    <dbReference type="NCBI Taxonomy" id="60191"/>
    <lineage>
        <taxon>Eukaryota</taxon>
        <taxon>Metazoa</taxon>
        <taxon>Ecdysozoa</taxon>
        <taxon>Arthropoda</taxon>
        <taxon>Chelicerata</taxon>
        <taxon>Arachnida</taxon>
        <taxon>Acari</taxon>
        <taxon>Parasitiformes</taxon>
        <taxon>Ixodida</taxon>
        <taxon>Ixodoidea</taxon>
        <taxon>Ixodidae</taxon>
        <taxon>Rhipicephalinae</taxon>
        <taxon>Rhipicephalus</taxon>
        <taxon>Rhipicephalus</taxon>
    </lineage>
</organism>
<dbReference type="InterPro" id="IPR042576">
    <property type="entry name" value="TRAF3IP1_N_sf"/>
</dbReference>
<protein>
    <recommendedName>
        <fullName evidence="9">TRAF3-interacting protein 1</fullName>
    </recommendedName>
</protein>
<feature type="domain" description="TRAF3-interacting protein 1 N-terminal" evidence="11">
    <location>
        <begin position="9"/>
        <end position="120"/>
    </location>
</feature>
<evidence type="ECO:0000256" key="9">
    <source>
        <dbReference type="ARBA" id="ARBA00070492"/>
    </source>
</evidence>
<dbReference type="Gene3D" id="1.10.418.50">
    <property type="entry name" value="Microtubule-binding protein MIP-T3"/>
    <property type="match status" value="1"/>
</dbReference>
<feature type="compositionally biased region" description="Basic and acidic residues" evidence="10">
    <location>
        <begin position="228"/>
        <end position="239"/>
    </location>
</feature>
<evidence type="ECO:0000256" key="5">
    <source>
        <dbReference type="ARBA" id="ARBA00023054"/>
    </source>
</evidence>
<dbReference type="GO" id="GO:0005930">
    <property type="term" value="C:axoneme"/>
    <property type="evidence" value="ECO:0007669"/>
    <property type="project" value="UniProtKB-SubCell"/>
</dbReference>
<dbReference type="GO" id="GO:0036064">
    <property type="term" value="C:ciliary basal body"/>
    <property type="evidence" value="ECO:0007669"/>
    <property type="project" value="TreeGrafter"/>
</dbReference>
<feature type="compositionally biased region" description="Basic and acidic residues" evidence="10">
    <location>
        <begin position="143"/>
        <end position="166"/>
    </location>
</feature>
<evidence type="ECO:0000313" key="12">
    <source>
        <dbReference type="EMBL" id="MAA20937.1"/>
    </source>
</evidence>
<evidence type="ECO:0000256" key="1">
    <source>
        <dbReference type="ARBA" id="ARBA00004120"/>
    </source>
</evidence>
<dbReference type="EMBL" id="GFPF01009791">
    <property type="protein sequence ID" value="MAA20937.1"/>
    <property type="molecule type" value="Transcribed_RNA"/>
</dbReference>
<dbReference type="InterPro" id="IPR040468">
    <property type="entry name" value="TRAF3IP1_N"/>
</dbReference>
<dbReference type="AlphaFoldDB" id="A0A224YTK0"/>
<dbReference type="GO" id="GO:0008017">
    <property type="term" value="F:microtubule binding"/>
    <property type="evidence" value="ECO:0007669"/>
    <property type="project" value="InterPro"/>
</dbReference>
<keyword evidence="6" id="KW-0206">Cytoskeleton</keyword>
<reference evidence="12" key="1">
    <citation type="journal article" date="2017" name="Parasit. Vectors">
        <title>Sialotranscriptomics of Rhipicephalus zambeziensis reveals intricate expression profiles of secretory proteins and suggests tight temporal transcriptional regulation during blood-feeding.</title>
        <authorList>
            <person name="de Castro M.H."/>
            <person name="de Klerk D."/>
            <person name="Pienaar R."/>
            <person name="Rees D.J.G."/>
            <person name="Mans B.J."/>
        </authorList>
    </citation>
    <scope>NUCLEOTIDE SEQUENCE</scope>
    <source>
        <tissue evidence="12">Salivary glands</tissue>
    </source>
</reference>
<keyword evidence="4" id="KW-0970">Cilium biogenesis/degradation</keyword>
<accession>A0A224YTK0</accession>
<evidence type="ECO:0000259" key="11">
    <source>
        <dbReference type="Pfam" id="PF10243"/>
    </source>
</evidence>
<feature type="compositionally biased region" description="Basic and acidic residues" evidence="10">
    <location>
        <begin position="178"/>
        <end position="192"/>
    </location>
</feature>
<feature type="region of interest" description="Disordered" evidence="10">
    <location>
        <begin position="123"/>
        <end position="416"/>
    </location>
</feature>
<evidence type="ECO:0000256" key="6">
    <source>
        <dbReference type="ARBA" id="ARBA00023212"/>
    </source>
</evidence>
<dbReference type="GO" id="GO:0042073">
    <property type="term" value="P:intraciliary transport"/>
    <property type="evidence" value="ECO:0007669"/>
    <property type="project" value="TreeGrafter"/>
</dbReference>
<evidence type="ECO:0000256" key="7">
    <source>
        <dbReference type="ARBA" id="ARBA00023273"/>
    </source>
</evidence>
<evidence type="ECO:0000256" key="3">
    <source>
        <dbReference type="ARBA" id="ARBA00022490"/>
    </source>
</evidence>
<proteinExistence type="inferred from homology"/>
<dbReference type="Pfam" id="PF10243">
    <property type="entry name" value="MIP-T3"/>
    <property type="match status" value="1"/>
</dbReference>
<dbReference type="PANTHER" id="PTHR31363">
    <property type="entry name" value="TRAF3-INTERACTING PROTEIN 1"/>
    <property type="match status" value="1"/>
</dbReference>
<dbReference type="FunFam" id="1.10.418.50:FF:000001">
    <property type="entry name" value="TRAF3-interacting protein 1 isoform X1"/>
    <property type="match status" value="1"/>
</dbReference>
<keyword evidence="7" id="KW-0966">Cell projection</keyword>
<dbReference type="GO" id="GO:0048513">
    <property type="term" value="P:animal organ development"/>
    <property type="evidence" value="ECO:0007669"/>
    <property type="project" value="UniProtKB-ARBA"/>
</dbReference>
<feature type="compositionally biased region" description="Basic and acidic residues" evidence="10">
    <location>
        <begin position="309"/>
        <end position="326"/>
    </location>
</feature>
<keyword evidence="5" id="KW-0175">Coiled coil</keyword>
<evidence type="ECO:0000256" key="4">
    <source>
        <dbReference type="ARBA" id="ARBA00022794"/>
    </source>
</evidence>
<dbReference type="GO" id="GO:0048731">
    <property type="term" value="P:system development"/>
    <property type="evidence" value="ECO:0007669"/>
    <property type="project" value="UniProtKB-ARBA"/>
</dbReference>
<feature type="compositionally biased region" description="Basic and acidic residues" evidence="10">
    <location>
        <begin position="123"/>
        <end position="134"/>
    </location>
</feature>
<feature type="compositionally biased region" description="Polar residues" evidence="10">
    <location>
        <begin position="282"/>
        <end position="291"/>
    </location>
</feature>
<evidence type="ECO:0000256" key="8">
    <source>
        <dbReference type="ARBA" id="ARBA00043971"/>
    </source>
</evidence>
<dbReference type="GO" id="GO:0070507">
    <property type="term" value="P:regulation of microtubule cytoskeleton organization"/>
    <property type="evidence" value="ECO:0007669"/>
    <property type="project" value="TreeGrafter"/>
</dbReference>
<sequence length="482" mass="52814">MDEEVSVKVIKKTQDLLGSVIKKPPLQEKLLKKPPFRFLHDVIHNVIKATNFLDGLYTQEELTSENIKDKESKIAFLQKAIDAVGIVTGSALPARPSKIVAGHEPDKTNEFLQALAKSAAKKVDSSEAVKRVLAGEKPPAPSKPEKKDTGKKKEPVKVSKKADGERKSRKTAGEADTSEDKKSTSSAQKEKSSSSSKSSKLDKTSGEHRSKSREPDARKTANAVPEGDDSRQAANERPKTSSKKKSSKEMKESAATAPSATPNGISKLEQDQVVAKVDKTDLQPQAVNHNIQGDEAEVKRPRSTKRSSHKEQIPESSSEGHQDKLPKSSSSHETAPQVDYSVAPPEPESKTVQQVERPLSRSTLRSSRPRSSRPAAPRIRKRENSADSTPAIRAPTAKPVENVILDTSDDKNEDDKDDEFVITESTIEPVLAKLNTPEAEQLAESEQGKSINSLCQISLHVILTVRVFQCLHIEVSFGLYWL</sequence>
<feature type="compositionally biased region" description="Basic and acidic residues" evidence="10">
    <location>
        <begin position="199"/>
        <end position="219"/>
    </location>
</feature>
<name>A0A224YTK0_9ACAR</name>
<dbReference type="InterPro" id="IPR018799">
    <property type="entry name" value="TRAF3IP1"/>
</dbReference>
<keyword evidence="3" id="KW-0963">Cytoplasm</keyword>